<name>A0ABN6M1H6_9BACT</name>
<keyword evidence="4" id="KW-1185">Reference proteome</keyword>
<keyword evidence="1" id="KW-0175">Coiled coil</keyword>
<reference evidence="3 4" key="1">
    <citation type="submission" date="2022-01" db="EMBL/GenBank/DDBJ databases">
        <title>Desulfofustis limnae sp. nov., a novel mesophilic sulfate-reducing bacterium isolated from marsh soil.</title>
        <authorList>
            <person name="Watanabe M."/>
            <person name="Takahashi A."/>
            <person name="Kojima H."/>
            <person name="Fukui M."/>
        </authorList>
    </citation>
    <scope>NUCLEOTIDE SEQUENCE [LARGE SCALE GENOMIC DNA]</scope>
    <source>
        <strain evidence="3 4">PPLL</strain>
    </source>
</reference>
<keyword evidence="2" id="KW-0472">Membrane</keyword>
<proteinExistence type="predicted"/>
<dbReference type="EMBL" id="AP025516">
    <property type="protein sequence ID" value="BDD86752.1"/>
    <property type="molecule type" value="Genomic_DNA"/>
</dbReference>
<feature type="coiled-coil region" evidence="1">
    <location>
        <begin position="151"/>
        <end position="189"/>
    </location>
</feature>
<keyword evidence="2" id="KW-0812">Transmembrane</keyword>
<gene>
    <name evidence="3" type="ORF">DPPLL_11170</name>
</gene>
<evidence type="ECO:0000256" key="1">
    <source>
        <dbReference type="SAM" id="Coils"/>
    </source>
</evidence>
<evidence type="ECO:0000313" key="3">
    <source>
        <dbReference type="EMBL" id="BDD86752.1"/>
    </source>
</evidence>
<evidence type="ECO:0000313" key="4">
    <source>
        <dbReference type="Proteomes" id="UP000830055"/>
    </source>
</evidence>
<organism evidence="3 4">
    <name type="scientific">Desulfofustis limnaeus</name>
    <dbReference type="NCBI Taxonomy" id="2740163"/>
    <lineage>
        <taxon>Bacteria</taxon>
        <taxon>Pseudomonadati</taxon>
        <taxon>Thermodesulfobacteriota</taxon>
        <taxon>Desulfobulbia</taxon>
        <taxon>Desulfobulbales</taxon>
        <taxon>Desulfocapsaceae</taxon>
        <taxon>Desulfofustis</taxon>
    </lineage>
</organism>
<keyword evidence="2" id="KW-1133">Transmembrane helix</keyword>
<dbReference type="Proteomes" id="UP000830055">
    <property type="component" value="Chromosome"/>
</dbReference>
<feature type="transmembrane region" description="Helical" evidence="2">
    <location>
        <begin position="46"/>
        <end position="71"/>
    </location>
</feature>
<dbReference type="RefSeq" id="WP_284153824.1">
    <property type="nucleotide sequence ID" value="NZ_AP025516.1"/>
</dbReference>
<protein>
    <submittedName>
        <fullName evidence="3">Uncharacterized protein</fullName>
    </submittedName>
</protein>
<evidence type="ECO:0000256" key="2">
    <source>
        <dbReference type="SAM" id="Phobius"/>
    </source>
</evidence>
<sequence length="264" mass="28840">MNKNDLKNPLIQSGIILLVVFLLIAIVANSEPQGFLGSIAGLASGILFLIGLFVAIVVSIAIIIGLFLGAVSIYSIDKGREFGGYLRSALASFYERIRGSVPSPVKAQTMPRRDDAFSPPGGAGKEVPILAETVTTLQKQVQDQQEVVERFNQVIEDLAEVKGRLAAMEEKTAAAQEEIEEELADLRDKVALPDVVSGILSYIDRPEDRELVTSKAEEAVSRGLTYAQSDEFFQASLSPELFSVLSTHPRLTKDFIRSIKKKFE</sequence>
<accession>A0ABN6M1H6</accession>